<dbReference type="GO" id="GO:0042147">
    <property type="term" value="P:retrograde transport, endosome to Golgi"/>
    <property type="evidence" value="ECO:0007669"/>
    <property type="project" value="InterPro"/>
</dbReference>
<evidence type="ECO:0000259" key="4">
    <source>
        <dbReference type="Pfam" id="PF10474"/>
    </source>
</evidence>
<dbReference type="AlphaFoldDB" id="A0A7M7QDM7"/>
<dbReference type="CTD" id="55610"/>
<dbReference type="GO" id="GO:0005829">
    <property type="term" value="C:cytosol"/>
    <property type="evidence" value="ECO:0007669"/>
    <property type="project" value="GOC"/>
</dbReference>
<keyword evidence="7" id="KW-1185">Reference proteome</keyword>
<dbReference type="PANTHER" id="PTHR13258:SF0">
    <property type="entry name" value="SYNDETIN"/>
    <property type="match status" value="1"/>
</dbReference>
<dbReference type="GO" id="GO:0000149">
    <property type="term" value="F:SNARE binding"/>
    <property type="evidence" value="ECO:0007669"/>
    <property type="project" value="TreeGrafter"/>
</dbReference>
<proteinExistence type="predicted"/>
<dbReference type="Pfam" id="PF10474">
    <property type="entry name" value="Syndetin_C"/>
    <property type="match status" value="1"/>
</dbReference>
<reference evidence="6" key="1">
    <citation type="submission" date="2021-01" db="UniProtKB">
        <authorList>
            <consortium name="EnsemblMetazoa"/>
        </authorList>
    </citation>
    <scope>IDENTIFICATION</scope>
</reference>
<name>A0A7M7QDM7_NASVI</name>
<dbReference type="GeneID" id="100113956"/>
<evidence type="ECO:0008006" key="8">
    <source>
        <dbReference type="Google" id="ProtNLM"/>
    </source>
</evidence>
<dbReference type="EnsemblMetazoa" id="XM_031928106">
    <property type="protein sequence ID" value="XP_031783966"/>
    <property type="gene ID" value="LOC100113956"/>
</dbReference>
<dbReference type="RefSeq" id="XP_031783966.1">
    <property type="nucleotide sequence ID" value="XM_031928106.2"/>
</dbReference>
<evidence type="ECO:0000313" key="7">
    <source>
        <dbReference type="Proteomes" id="UP000002358"/>
    </source>
</evidence>
<feature type="domain" description="Vacuolar protein sorting-associated protein 54 N-terminal" evidence="5">
    <location>
        <begin position="35"/>
        <end position="319"/>
    </location>
</feature>
<keyword evidence="2" id="KW-0653">Protein transport</keyword>
<dbReference type="Pfam" id="PF10475">
    <property type="entry name" value="Vps54_N"/>
    <property type="match status" value="1"/>
</dbReference>
<dbReference type="GO" id="GO:0015031">
    <property type="term" value="P:protein transport"/>
    <property type="evidence" value="ECO:0007669"/>
    <property type="project" value="UniProtKB-KW"/>
</dbReference>
<evidence type="ECO:0000256" key="3">
    <source>
        <dbReference type="ARBA" id="ARBA00023054"/>
    </source>
</evidence>
<feature type="domain" description="Syndetin C-terminal" evidence="4">
    <location>
        <begin position="668"/>
        <end position="870"/>
    </location>
</feature>
<dbReference type="GO" id="GO:0032456">
    <property type="term" value="P:endocytic recycling"/>
    <property type="evidence" value="ECO:0007669"/>
    <property type="project" value="InterPro"/>
</dbReference>
<evidence type="ECO:0000256" key="1">
    <source>
        <dbReference type="ARBA" id="ARBA00022448"/>
    </source>
</evidence>
<protein>
    <recommendedName>
        <fullName evidence="8">Syndetin</fullName>
    </recommendedName>
</protein>
<dbReference type="InterPro" id="IPR040047">
    <property type="entry name" value="VPS50"/>
</dbReference>
<dbReference type="GO" id="GO:1990745">
    <property type="term" value="C:EARP complex"/>
    <property type="evidence" value="ECO:0007669"/>
    <property type="project" value="InterPro"/>
</dbReference>
<dbReference type="Proteomes" id="UP000002358">
    <property type="component" value="Unassembled WGS sequence"/>
</dbReference>
<keyword evidence="1" id="KW-0813">Transport</keyword>
<dbReference type="InterPro" id="IPR019515">
    <property type="entry name" value="VPS54_N"/>
</dbReference>
<evidence type="ECO:0000259" key="5">
    <source>
        <dbReference type="Pfam" id="PF10475"/>
    </source>
</evidence>
<dbReference type="PANTHER" id="PTHR13258">
    <property type="entry name" value="SYNDETIN"/>
    <property type="match status" value="1"/>
</dbReference>
<evidence type="ECO:0000256" key="2">
    <source>
        <dbReference type="ARBA" id="ARBA00022927"/>
    </source>
</evidence>
<organism evidence="6 7">
    <name type="scientific">Nasonia vitripennis</name>
    <name type="common">Parasitic wasp</name>
    <dbReference type="NCBI Taxonomy" id="7425"/>
    <lineage>
        <taxon>Eukaryota</taxon>
        <taxon>Metazoa</taxon>
        <taxon>Ecdysozoa</taxon>
        <taxon>Arthropoda</taxon>
        <taxon>Hexapoda</taxon>
        <taxon>Insecta</taxon>
        <taxon>Pterygota</taxon>
        <taxon>Neoptera</taxon>
        <taxon>Endopterygota</taxon>
        <taxon>Hymenoptera</taxon>
        <taxon>Apocrita</taxon>
        <taxon>Proctotrupomorpha</taxon>
        <taxon>Chalcidoidea</taxon>
        <taxon>Pteromalidae</taxon>
        <taxon>Pteromalinae</taxon>
        <taxon>Nasonia</taxon>
    </lineage>
</organism>
<accession>A0A7M7QDM7</accession>
<evidence type="ECO:0000313" key="6">
    <source>
        <dbReference type="EnsemblMetazoa" id="XP_031783966"/>
    </source>
</evidence>
<sequence>MKSFTNDYLELKFLRNMELDLSFSENSFTSDFEILESTYEEYFSSSDSFNASRFELMNVPKRLVSEDITAQCKRLIRQYNVILKKVLLLILDKQVKFQEQFNRVIKIQEKLDNVLKICESCRNNLKTASHHFSLSSLLILYYCRKRKILKNLIMILYGIKTLNRTKDKLQQLLDSENYPTVIALISDCKRSINTYKQYNCVVAVHDKLMDTLEFVEENLDMSISKICTSFNANNYASAQDAYKFLGKSQTAIDQLHMHFIATIHSTALSSVLKYAQNDMKSQYNLLCQYVPLNKFYPCLLELCESFLSIWKSYYFVMKWHENEGSTNIENNGYENIIKDHNQKYILQKLQAGIVKVCNDVETKLIIFIDGFDLMNLKFEELLQALNTVDRMLKIGKILCKSNMTKLYECSKNKLLMYFDFYHASRLEELKIFLENDGWGLCPIKSSFRVTQLLEFKQFKYIFNLSQNSRNTEENLFQIIDDFDIYDFNQAFSINASLPFDLNFDKPAEEDILRSSEENRVNDLSDDTDDEEILDELKYSYVDDIQNNIMHKMKDRHTGPIVTNTSLTVLRICGKYLQITRIFKELAKTVTHCMIQIFELYFYSVYCFFSTDLINTEFSTTLGTNLKRTISRIKENLIISEIKNSPLKHKVCQPHRSSVINLDDSKNVFGLTERIVAVESLIFLGHQYESFQLYLNSIIIDDQEKIDLNQSYFQSVPLTTALRKPVYMAAILRAFDVPHIIFSITKEDWELKDIMSQQNSYINFLIEDIRIIKEKISVIECNVPLTKEVSESIWESTSDILTYLLVEGFSAVKRCSNEGRALMQLDFTQFVAKFETITALRPMPHQEFVTTYIKAYYLPESSIESWIRDHSRTILSKRPKILRYSQRSFDEP</sequence>
<keyword evidence="3" id="KW-0175">Coiled coil</keyword>
<dbReference type="InterPro" id="IPR019514">
    <property type="entry name" value="Syndetin_C"/>
</dbReference>